<evidence type="ECO:0008006" key="5">
    <source>
        <dbReference type="Google" id="ProtNLM"/>
    </source>
</evidence>
<dbReference type="Proteomes" id="UP000220797">
    <property type="component" value="Unassembled WGS sequence"/>
</dbReference>
<feature type="coiled-coil region" evidence="1">
    <location>
        <begin position="454"/>
        <end position="481"/>
    </location>
</feature>
<proteinExistence type="predicted"/>
<feature type="compositionally biased region" description="Low complexity" evidence="2">
    <location>
        <begin position="271"/>
        <end position="333"/>
    </location>
</feature>
<dbReference type="EMBL" id="CVMV01000143">
    <property type="protein sequence ID" value="CRG98149.1"/>
    <property type="molecule type" value="Genomic_DNA"/>
</dbReference>
<name>A0A1J1H115_PLAGA</name>
<evidence type="ECO:0000313" key="3">
    <source>
        <dbReference type="EMBL" id="CRG98149.1"/>
    </source>
</evidence>
<evidence type="ECO:0000256" key="1">
    <source>
        <dbReference type="SAM" id="Coils"/>
    </source>
</evidence>
<comment type="caution">
    <text evidence="3">The sequence shown here is derived from an EMBL/GenBank/DDBJ whole genome shotgun (WGS) entry which is preliminary data.</text>
</comment>
<accession>A0A1J1H115</accession>
<feature type="region of interest" description="Disordered" evidence="2">
    <location>
        <begin position="267"/>
        <end position="342"/>
    </location>
</feature>
<reference evidence="3" key="1">
    <citation type="submission" date="2015-04" db="EMBL/GenBank/DDBJ databases">
        <authorList>
            <consortium name="Pathogen Informatics"/>
        </authorList>
    </citation>
    <scope>NUCLEOTIDE SEQUENCE [LARGE SCALE GENOMIC DNA]</scope>
    <source>
        <strain evidence="3">8A</strain>
    </source>
</reference>
<evidence type="ECO:0000313" key="4">
    <source>
        <dbReference type="Proteomes" id="UP000220797"/>
    </source>
</evidence>
<dbReference type="GeneID" id="39729109"/>
<dbReference type="VEuPathDB" id="PlasmoDB:PGAL8A_00058400"/>
<keyword evidence="4" id="KW-1185">Reference proteome</keyword>
<sequence>MSFIPSKIESFEIFSPNINYRNSNFSIKPMETLNSSRNIENIKKFNYINKFDIDNMENIKNPDEIKRENFNNISGSQKYGLVNLENNLYINQTNILDNGIHKIKEKKISPTNKNSMDALENFFSASKFKIEKIKENNSIDNNYLNKNKKNLTSILPFDKIVEECALQNLLTKNQVHDLYNHQNIYDERINIKEPYNASINNYNENNILSKDFIENISDNPFSSLSKDQSFFNKKEDYINSLESGNFNSGNIFYNKYSSVKSLNNKMSQKINDSNNNGNGDGNNNNKNNNNSNSNNNNNSNNSNNNNNNSSSSNNNNNNNNSTTTTTNNNNNSNNDEDENEDEYNNNNLFEVYDYKKNKKVIYYAVKNHYNPYKEMSKKEKRNYEVYDNKLYENDIYDYLLNQYEKNYKNLIDQRFPPKGNFINERQEIFINQINLQKNSLDDCRNEEINENKKGEKETNTNENVERKIENINEDISNNQENKNCSCNKINEQKKIEKKESEIPKINSYGCKLNQKDTIDSLKKKEKKKYKTDTRFLNLYNDDILDIYKYTTDIYTHKPKLFIYSLKDNNGSNKNCDNTLKINKEFKKILKKLKYKNTVVISNIGRKCGSSTFSNYIINNIQINNFTNEINNEEECIYSYVTSNQNKINYIYLDYDKLAAKRNEDDNNNKINKFVTFSFYFSNIIIFHINNKNYLDIFYILSDYYDIIKNIRENIKCRRKKYYEQKKKKDIMKNKSDKFLKLNTKNINKNSSTDISIMDSSYSESDDSIRESFDENNFYFPYFIFVLRDMNRNDYIKIKSKSDINDTNNFMDTRKYFDSLIYKINDTILQKKIKYILKFLTKKILFFLPSLYKNNDESVINYDYIFELKDIKRELYIQGKCIDNMYINNGAYIYKYLSMLIYTINNDIFYSSNYLKSKIENFESKMLHDILTENFLLHIRKKIEKKLPMKPNLFLTLTNELKIEFILTYEKFSVGNTSTKRKYKNQLCNNIDVIILKAYKENIAFSCYSFFNIINKKINDLQIYNKINDREYIDFEELLKDVYNINDRKIDNFIYNEILNIKKEEIFTHFIKNYYDNSENISPRNCDRYDLKKRSTNYCNSDSTNDPDELNKKYENEKSKKYSSINLIAHNFAPSSFKSFKNKGEEKSVKYDNIINNKNEDVLECLQNLHEDNKKDMKKKKKFGSFNDQGEFFIDAADSYFYQSKTKNSKYVEEKDPPKSKTSLRRSFHKFKSDMGLLDARKKKIRNENYISKKYHSSDYFKKKGVEAINKNLLFYENSGSSDDIFEKQNDHHIKQYPRNSMKQNPSNNIQVIKEKTLNLEKNESNNKNLYSKRTTQKKKRNSCLPKHKSKSKFNI</sequence>
<feature type="region of interest" description="Disordered" evidence="2">
    <location>
        <begin position="1318"/>
        <end position="1355"/>
    </location>
</feature>
<organism evidence="3 4">
    <name type="scientific">Plasmodium gallinaceum</name>
    <dbReference type="NCBI Taxonomy" id="5849"/>
    <lineage>
        <taxon>Eukaryota</taxon>
        <taxon>Sar</taxon>
        <taxon>Alveolata</taxon>
        <taxon>Apicomplexa</taxon>
        <taxon>Aconoidasida</taxon>
        <taxon>Haemosporida</taxon>
        <taxon>Plasmodiidae</taxon>
        <taxon>Plasmodium</taxon>
        <taxon>Plasmodium (Haemamoeba)</taxon>
    </lineage>
</organism>
<evidence type="ECO:0000256" key="2">
    <source>
        <dbReference type="SAM" id="MobiDB-lite"/>
    </source>
</evidence>
<feature type="compositionally biased region" description="Basic residues" evidence="2">
    <location>
        <begin position="1334"/>
        <end position="1355"/>
    </location>
</feature>
<dbReference type="OrthoDB" id="377737at2759"/>
<dbReference type="RefSeq" id="XP_028530946.1">
    <property type="nucleotide sequence ID" value="XM_028674611.1"/>
</dbReference>
<keyword evidence="1" id="KW-0175">Coiled coil</keyword>
<gene>
    <name evidence="3" type="ORF">PGAL8A_00058400</name>
</gene>
<protein>
    <recommendedName>
        <fullName evidence="5">Protein CINCH</fullName>
    </recommendedName>
</protein>